<name>A0A1W0X9E5_HYPEX</name>
<dbReference type="Proteomes" id="UP000192578">
    <property type="component" value="Unassembled WGS sequence"/>
</dbReference>
<feature type="transmembrane region" description="Helical" evidence="13">
    <location>
        <begin position="392"/>
        <end position="415"/>
    </location>
</feature>
<evidence type="ECO:0000259" key="14">
    <source>
        <dbReference type="SMART" id="SM00225"/>
    </source>
</evidence>
<evidence type="ECO:0000256" key="9">
    <source>
        <dbReference type="ARBA" id="ARBA00023065"/>
    </source>
</evidence>
<sequence>MFTRSPSSRPPGGLLRFTIRKEQCYANGNSSNRDEIMALSRSMNKRSKTGVFRRRDPDEPRRTLDDLDPELGRLRCESPSDHANSNRASSTMCLLSPVCYDQDLQEIIKINIGGRRYETLVCSLNRFPHSLLGDPNRRRQFYNHATNEYFFDRNRFCFDTILEMYQTGEGLCRPQNVPIQTFVRELCFYDLGEDILQQFLDNEGMLKDEIVVPKNKVQKYIWTLFEQSDCCLAARAIAAVNVVMVLLAIGNFCIQTLPEYQTKDIYVNNTLTVNVDTYGDHTADNPFFVIETFCTTWFTIDLVVRFLASPIKRQFFLQLMNIIDVLSILPYFVDLSLSFTEGDHTNPLGPTKLLFLTTLRILRVIKIFRVFKLGRYSNGLQILALTMKAARYEVMLMLVVVAIGIVVFSAAVYYAELGNGTETEFDSIPAGFWWAIITWTTVGYGDIVPKSIAGKIIGGFCALCGILGLSFMVPVIVAHFEHFFYRAQDLERLDEVFEDIRENGTCPNLVKRLSDVYGPMASAAAAADAAAGNSGKIPNGKPVELTIINEQTSSTSPSC</sequence>
<dbReference type="OrthoDB" id="415460at2759"/>
<dbReference type="InterPro" id="IPR011333">
    <property type="entry name" value="SKP1/BTB/POZ_sf"/>
</dbReference>
<dbReference type="AlphaFoldDB" id="A0A1W0X9E5"/>
<protein>
    <submittedName>
        <fullName evidence="15">Potassium voltage-gated channel protein Shaker</fullName>
    </submittedName>
</protein>
<dbReference type="GO" id="GO:0001508">
    <property type="term" value="P:action potential"/>
    <property type="evidence" value="ECO:0007669"/>
    <property type="project" value="TreeGrafter"/>
</dbReference>
<dbReference type="PANTHER" id="PTHR11537">
    <property type="entry name" value="VOLTAGE-GATED POTASSIUM CHANNEL"/>
    <property type="match status" value="1"/>
</dbReference>
<dbReference type="Gene3D" id="1.10.287.70">
    <property type="match status" value="1"/>
</dbReference>
<keyword evidence="3" id="KW-0633">Potassium transport</keyword>
<evidence type="ECO:0000256" key="4">
    <source>
        <dbReference type="ARBA" id="ARBA00022692"/>
    </source>
</evidence>
<dbReference type="Gene3D" id="3.30.710.10">
    <property type="entry name" value="Potassium Channel Kv1.1, Chain A"/>
    <property type="match status" value="1"/>
</dbReference>
<evidence type="ECO:0000313" key="15">
    <source>
        <dbReference type="EMBL" id="OQV24014.1"/>
    </source>
</evidence>
<feature type="domain" description="BTB" evidence="14">
    <location>
        <begin position="106"/>
        <end position="200"/>
    </location>
</feature>
<dbReference type="EMBL" id="MTYJ01000008">
    <property type="protein sequence ID" value="OQV24014.1"/>
    <property type="molecule type" value="Genomic_DNA"/>
</dbReference>
<reference evidence="16" key="1">
    <citation type="submission" date="2017-01" db="EMBL/GenBank/DDBJ databases">
        <title>Comparative genomics of anhydrobiosis in the tardigrade Hypsibius dujardini.</title>
        <authorList>
            <person name="Yoshida Y."/>
            <person name="Koutsovoulos G."/>
            <person name="Laetsch D."/>
            <person name="Stevens L."/>
            <person name="Kumar S."/>
            <person name="Horikawa D."/>
            <person name="Ishino K."/>
            <person name="Komine S."/>
            <person name="Tomita M."/>
            <person name="Blaxter M."/>
            <person name="Arakawa K."/>
        </authorList>
    </citation>
    <scope>NUCLEOTIDE SEQUENCE [LARGE SCALE GENOMIC DNA]</scope>
    <source>
        <strain evidence="16">Z151</strain>
    </source>
</reference>
<dbReference type="InterPro" id="IPR003131">
    <property type="entry name" value="T1-type_BTB"/>
</dbReference>
<keyword evidence="8 13" id="KW-1133">Transmembrane helix</keyword>
<accession>A0A1W0X9E5</accession>
<dbReference type="Gene3D" id="1.20.120.350">
    <property type="entry name" value="Voltage-gated potassium channels. Chain C"/>
    <property type="match status" value="1"/>
</dbReference>
<feature type="compositionally biased region" description="Basic residues" evidence="12">
    <location>
        <begin position="43"/>
        <end position="52"/>
    </location>
</feature>
<evidence type="ECO:0000256" key="11">
    <source>
        <dbReference type="ARBA" id="ARBA00023303"/>
    </source>
</evidence>
<evidence type="ECO:0000256" key="1">
    <source>
        <dbReference type="ARBA" id="ARBA00004141"/>
    </source>
</evidence>
<organism evidence="15 16">
    <name type="scientific">Hypsibius exemplaris</name>
    <name type="common">Freshwater tardigrade</name>
    <dbReference type="NCBI Taxonomy" id="2072580"/>
    <lineage>
        <taxon>Eukaryota</taxon>
        <taxon>Metazoa</taxon>
        <taxon>Ecdysozoa</taxon>
        <taxon>Tardigrada</taxon>
        <taxon>Eutardigrada</taxon>
        <taxon>Parachela</taxon>
        <taxon>Hypsibioidea</taxon>
        <taxon>Hypsibiidae</taxon>
        <taxon>Hypsibius</taxon>
    </lineage>
</organism>
<feature type="transmembrane region" description="Helical" evidence="13">
    <location>
        <begin position="456"/>
        <end position="480"/>
    </location>
</feature>
<dbReference type="Pfam" id="PF00520">
    <property type="entry name" value="Ion_trans"/>
    <property type="match status" value="1"/>
</dbReference>
<keyword evidence="9" id="KW-0406">Ion transport</keyword>
<keyword evidence="4 13" id="KW-0812">Transmembrane</keyword>
<feature type="compositionally biased region" description="Basic and acidic residues" evidence="12">
    <location>
        <begin position="53"/>
        <end position="67"/>
    </location>
</feature>
<dbReference type="PRINTS" id="PR01496">
    <property type="entry name" value="SHAKERCHANEL"/>
</dbReference>
<feature type="region of interest" description="Disordered" evidence="12">
    <location>
        <begin position="41"/>
        <end position="67"/>
    </location>
</feature>
<dbReference type="PRINTS" id="PR01491">
    <property type="entry name" value="KVCHANNEL"/>
</dbReference>
<comment type="subcellular location">
    <subcellularLocation>
        <location evidence="1">Membrane</location>
        <topology evidence="1">Multi-pass membrane protein</topology>
    </subcellularLocation>
</comment>
<dbReference type="InterPro" id="IPR003968">
    <property type="entry name" value="K_chnl_volt-dep_Kv"/>
</dbReference>
<evidence type="ECO:0000256" key="12">
    <source>
        <dbReference type="SAM" id="MobiDB-lite"/>
    </source>
</evidence>
<dbReference type="InterPro" id="IPR003972">
    <property type="entry name" value="K_chnl_volt-dep_Kv1"/>
</dbReference>
<keyword evidence="6" id="KW-0851">Voltage-gated channel</keyword>
<dbReference type="SUPFAM" id="SSF54695">
    <property type="entry name" value="POZ domain"/>
    <property type="match status" value="1"/>
</dbReference>
<dbReference type="GO" id="GO:0008076">
    <property type="term" value="C:voltage-gated potassium channel complex"/>
    <property type="evidence" value="ECO:0007669"/>
    <property type="project" value="InterPro"/>
</dbReference>
<dbReference type="InterPro" id="IPR027359">
    <property type="entry name" value="Volt_channel_dom_sf"/>
</dbReference>
<dbReference type="GO" id="GO:0005251">
    <property type="term" value="F:delayed rectifier potassium channel activity"/>
    <property type="evidence" value="ECO:0007669"/>
    <property type="project" value="TreeGrafter"/>
</dbReference>
<proteinExistence type="predicted"/>
<dbReference type="FunFam" id="1.10.287.70:FF:000002">
    <property type="entry name" value="Potassium voltage-gated channel subfamily a member"/>
    <property type="match status" value="1"/>
</dbReference>
<keyword evidence="2" id="KW-0813">Transport</keyword>
<dbReference type="GO" id="GO:0051260">
    <property type="term" value="P:protein homooligomerization"/>
    <property type="evidence" value="ECO:0007669"/>
    <property type="project" value="InterPro"/>
</dbReference>
<evidence type="ECO:0000256" key="6">
    <source>
        <dbReference type="ARBA" id="ARBA00022882"/>
    </source>
</evidence>
<dbReference type="SUPFAM" id="SSF81324">
    <property type="entry name" value="Voltage-gated potassium channels"/>
    <property type="match status" value="1"/>
</dbReference>
<keyword evidence="10 13" id="KW-0472">Membrane</keyword>
<keyword evidence="5" id="KW-0631">Potassium channel</keyword>
<dbReference type="PANTHER" id="PTHR11537:SF113">
    <property type="entry name" value="POTASSIUM VOLTAGE-GATED CHANNEL PROTEIN SHAKER"/>
    <property type="match status" value="1"/>
</dbReference>
<keyword evidence="11" id="KW-0407">Ion channel</keyword>
<dbReference type="InterPro" id="IPR028325">
    <property type="entry name" value="VG_K_chnl"/>
</dbReference>
<feature type="transmembrane region" description="Helical" evidence="13">
    <location>
        <begin position="232"/>
        <end position="254"/>
    </location>
</feature>
<evidence type="ECO:0000256" key="2">
    <source>
        <dbReference type="ARBA" id="ARBA00022448"/>
    </source>
</evidence>
<feature type="transmembrane region" description="Helical" evidence="13">
    <location>
        <begin position="427"/>
        <end position="444"/>
    </location>
</feature>
<dbReference type="PRINTS" id="PR00169">
    <property type="entry name" value="KCHANNEL"/>
</dbReference>
<dbReference type="SMART" id="SM00225">
    <property type="entry name" value="BTB"/>
    <property type="match status" value="1"/>
</dbReference>
<evidence type="ECO:0000256" key="10">
    <source>
        <dbReference type="ARBA" id="ARBA00023136"/>
    </source>
</evidence>
<evidence type="ECO:0000256" key="7">
    <source>
        <dbReference type="ARBA" id="ARBA00022958"/>
    </source>
</evidence>
<evidence type="ECO:0000256" key="8">
    <source>
        <dbReference type="ARBA" id="ARBA00022989"/>
    </source>
</evidence>
<evidence type="ECO:0000256" key="13">
    <source>
        <dbReference type="SAM" id="Phobius"/>
    </source>
</evidence>
<keyword evidence="16" id="KW-1185">Reference proteome</keyword>
<evidence type="ECO:0000313" key="16">
    <source>
        <dbReference type="Proteomes" id="UP000192578"/>
    </source>
</evidence>
<dbReference type="InterPro" id="IPR000210">
    <property type="entry name" value="BTB/POZ_dom"/>
</dbReference>
<gene>
    <name evidence="15" type="ORF">BV898_01971</name>
</gene>
<evidence type="ECO:0000256" key="3">
    <source>
        <dbReference type="ARBA" id="ARBA00022538"/>
    </source>
</evidence>
<dbReference type="InterPro" id="IPR005821">
    <property type="entry name" value="Ion_trans_dom"/>
</dbReference>
<evidence type="ECO:0000256" key="5">
    <source>
        <dbReference type="ARBA" id="ARBA00022826"/>
    </source>
</evidence>
<keyword evidence="7" id="KW-0630">Potassium</keyword>
<dbReference type="Pfam" id="PF02214">
    <property type="entry name" value="BTB_2"/>
    <property type="match status" value="1"/>
</dbReference>
<comment type="caution">
    <text evidence="15">The sequence shown here is derived from an EMBL/GenBank/DDBJ whole genome shotgun (WGS) entry which is preliminary data.</text>
</comment>